<dbReference type="InParanoid" id="A0A0V1BUS4"/>
<dbReference type="EMBL" id="JYDH01000011">
    <property type="protein sequence ID" value="KRY40752.1"/>
    <property type="molecule type" value="Genomic_DNA"/>
</dbReference>
<evidence type="ECO:0000256" key="1">
    <source>
        <dbReference type="SAM" id="MobiDB-lite"/>
    </source>
</evidence>
<gene>
    <name evidence="2" type="ORF">T01_12539</name>
</gene>
<feature type="compositionally biased region" description="Polar residues" evidence="1">
    <location>
        <begin position="12"/>
        <end position="22"/>
    </location>
</feature>
<proteinExistence type="predicted"/>
<dbReference type="AlphaFoldDB" id="A0A0V1BUS4"/>
<feature type="region of interest" description="Disordered" evidence="1">
    <location>
        <begin position="1"/>
        <end position="22"/>
    </location>
</feature>
<dbReference type="Proteomes" id="UP000054776">
    <property type="component" value="Unassembled WGS sequence"/>
</dbReference>
<dbReference type="OrthoDB" id="10419958at2759"/>
<evidence type="ECO:0000313" key="2">
    <source>
        <dbReference type="EMBL" id="KRY40752.1"/>
    </source>
</evidence>
<name>A0A0V1BUS4_TRISP</name>
<protein>
    <submittedName>
        <fullName evidence="2">Uncharacterized protein</fullName>
    </submittedName>
</protein>
<comment type="caution">
    <text evidence="2">The sequence shown here is derived from an EMBL/GenBank/DDBJ whole genome shotgun (WGS) entry which is preliminary data.</text>
</comment>
<keyword evidence="3" id="KW-1185">Reference proteome</keyword>
<sequence length="82" mass="9706">MHIVDKLDELNETTSQAKESTSKYNHHRGHLFTKNYPSIILWKLTESLCKTVKISIAYHSQDIKNIGNNIFFFHYTDIRMHI</sequence>
<evidence type="ECO:0000313" key="3">
    <source>
        <dbReference type="Proteomes" id="UP000054776"/>
    </source>
</evidence>
<reference evidence="2 3" key="1">
    <citation type="submission" date="2015-01" db="EMBL/GenBank/DDBJ databases">
        <title>Evolution of Trichinella species and genotypes.</title>
        <authorList>
            <person name="Korhonen P.K."/>
            <person name="Edoardo P."/>
            <person name="Giuseppe L.R."/>
            <person name="Gasser R.B."/>
        </authorList>
    </citation>
    <scope>NUCLEOTIDE SEQUENCE [LARGE SCALE GENOMIC DNA]</scope>
    <source>
        <strain evidence="2">ISS3</strain>
    </source>
</reference>
<accession>A0A0V1BUS4</accession>
<organism evidence="2 3">
    <name type="scientific">Trichinella spiralis</name>
    <name type="common">Trichina worm</name>
    <dbReference type="NCBI Taxonomy" id="6334"/>
    <lineage>
        <taxon>Eukaryota</taxon>
        <taxon>Metazoa</taxon>
        <taxon>Ecdysozoa</taxon>
        <taxon>Nematoda</taxon>
        <taxon>Enoplea</taxon>
        <taxon>Dorylaimia</taxon>
        <taxon>Trichinellida</taxon>
        <taxon>Trichinellidae</taxon>
        <taxon>Trichinella</taxon>
    </lineage>
</organism>